<evidence type="ECO:0000256" key="2">
    <source>
        <dbReference type="ARBA" id="ARBA00022525"/>
    </source>
</evidence>
<gene>
    <name evidence="5" type="ORF">MNEG_13099</name>
</gene>
<comment type="similarity">
    <text evidence="4">Belongs to the EXORDIUM family.</text>
</comment>
<keyword evidence="2" id="KW-0964">Secreted</keyword>
<protein>
    <submittedName>
        <fullName evidence="5">Uncharacterized protein</fullName>
    </submittedName>
</protein>
<proteinExistence type="inferred from homology"/>
<evidence type="ECO:0000313" key="5">
    <source>
        <dbReference type="EMBL" id="KIY94862.1"/>
    </source>
</evidence>
<accession>A0A0D2J4J3</accession>
<name>A0A0D2J4J3_9CHLO</name>
<evidence type="ECO:0000256" key="4">
    <source>
        <dbReference type="ARBA" id="ARBA00023591"/>
    </source>
</evidence>
<dbReference type="Proteomes" id="UP000054498">
    <property type="component" value="Unassembled WGS sequence"/>
</dbReference>
<reference evidence="5 6" key="1">
    <citation type="journal article" date="2013" name="BMC Genomics">
        <title>Reconstruction of the lipid metabolism for the microalga Monoraphidium neglectum from its genome sequence reveals characteristics suitable for biofuel production.</title>
        <authorList>
            <person name="Bogen C."/>
            <person name="Al-Dilaimi A."/>
            <person name="Albersmeier A."/>
            <person name="Wichmann J."/>
            <person name="Grundmann M."/>
            <person name="Rupp O."/>
            <person name="Lauersen K.J."/>
            <person name="Blifernez-Klassen O."/>
            <person name="Kalinowski J."/>
            <person name="Goesmann A."/>
            <person name="Mussgnug J.H."/>
            <person name="Kruse O."/>
        </authorList>
    </citation>
    <scope>NUCLEOTIDE SEQUENCE [LARGE SCALE GENOMIC DNA]</scope>
    <source>
        <strain evidence="5 6">SAG 48.87</strain>
    </source>
</reference>
<comment type="subcellular location">
    <subcellularLocation>
        <location evidence="1">Secreted</location>
    </subcellularLocation>
</comment>
<dbReference type="Pfam" id="PF04674">
    <property type="entry name" value="Phi_1"/>
    <property type="match status" value="1"/>
</dbReference>
<dbReference type="AlphaFoldDB" id="A0A0D2J4J3"/>
<dbReference type="InterPro" id="IPR006766">
    <property type="entry name" value="EXORDIUM-like"/>
</dbReference>
<keyword evidence="6" id="KW-1185">Reference proteome</keyword>
<dbReference type="EMBL" id="KK103841">
    <property type="protein sequence ID" value="KIY94862.1"/>
    <property type="molecule type" value="Genomic_DNA"/>
</dbReference>
<dbReference type="OrthoDB" id="2016249at2759"/>
<dbReference type="RefSeq" id="XP_013893882.1">
    <property type="nucleotide sequence ID" value="XM_014038428.1"/>
</dbReference>
<evidence type="ECO:0000256" key="3">
    <source>
        <dbReference type="ARBA" id="ARBA00022729"/>
    </source>
</evidence>
<evidence type="ECO:0000256" key="1">
    <source>
        <dbReference type="ARBA" id="ARBA00004613"/>
    </source>
</evidence>
<dbReference type="GO" id="GO:0005576">
    <property type="term" value="C:extracellular region"/>
    <property type="evidence" value="ECO:0007669"/>
    <property type="project" value="UniProtKB-SubCell"/>
</dbReference>
<evidence type="ECO:0000313" key="6">
    <source>
        <dbReference type="Proteomes" id="UP000054498"/>
    </source>
</evidence>
<dbReference type="KEGG" id="mng:MNEG_13099"/>
<sequence length="112" mass="12177">MTGAPTKLYVLWYGPWTGTQKGYVRDFITGLSGSKSQNINSYYYSAAGLYSPKTMKLMGEADDASRSSGTVLSDSAVMQLVDNRLAATPTALRPFPFDKDAIYIVMSDNGDV</sequence>
<dbReference type="GeneID" id="25730527"/>
<keyword evidence="3" id="KW-0732">Signal</keyword>
<organism evidence="5 6">
    <name type="scientific">Monoraphidium neglectum</name>
    <dbReference type="NCBI Taxonomy" id="145388"/>
    <lineage>
        <taxon>Eukaryota</taxon>
        <taxon>Viridiplantae</taxon>
        <taxon>Chlorophyta</taxon>
        <taxon>core chlorophytes</taxon>
        <taxon>Chlorophyceae</taxon>
        <taxon>CS clade</taxon>
        <taxon>Sphaeropleales</taxon>
        <taxon>Selenastraceae</taxon>
        <taxon>Monoraphidium</taxon>
    </lineage>
</organism>